<keyword evidence="9" id="KW-0418">Kinase</keyword>
<feature type="domain" description="Response regulatory" evidence="16">
    <location>
        <begin position="793"/>
        <end position="913"/>
    </location>
</feature>
<dbReference type="CDD" id="cd00082">
    <property type="entry name" value="HisKA"/>
    <property type="match status" value="1"/>
</dbReference>
<feature type="domain" description="PAC" evidence="18">
    <location>
        <begin position="358"/>
        <end position="411"/>
    </location>
</feature>
<dbReference type="SMART" id="SM00448">
    <property type="entry name" value="REC"/>
    <property type="match status" value="2"/>
</dbReference>
<dbReference type="CDD" id="cd00130">
    <property type="entry name" value="PAS"/>
    <property type="match status" value="2"/>
</dbReference>
<keyword evidence="13" id="KW-0472">Membrane</keyword>
<dbReference type="EC" id="2.7.13.3" evidence="3"/>
<evidence type="ECO:0000256" key="14">
    <source>
        <dbReference type="PROSITE-ProRule" id="PRU00169"/>
    </source>
</evidence>
<dbReference type="InterPro" id="IPR003018">
    <property type="entry name" value="GAF"/>
</dbReference>
<evidence type="ECO:0000313" key="20">
    <source>
        <dbReference type="Proteomes" id="UP000660024"/>
    </source>
</evidence>
<dbReference type="SUPFAM" id="SSF52172">
    <property type="entry name" value="CheY-like"/>
    <property type="match status" value="2"/>
</dbReference>
<dbReference type="Pfam" id="PF02518">
    <property type="entry name" value="HATPase_c"/>
    <property type="match status" value="1"/>
</dbReference>
<proteinExistence type="predicted"/>
<evidence type="ECO:0000259" key="18">
    <source>
        <dbReference type="PROSITE" id="PS50113"/>
    </source>
</evidence>
<dbReference type="Pfam" id="PF00989">
    <property type="entry name" value="PAS"/>
    <property type="match status" value="1"/>
</dbReference>
<keyword evidence="12" id="KW-0902">Two-component regulatory system</keyword>
<feature type="domain" description="PAS" evidence="17">
    <location>
        <begin position="166"/>
        <end position="236"/>
    </location>
</feature>
<dbReference type="Pfam" id="PF00072">
    <property type="entry name" value="Response_reg"/>
    <property type="match status" value="2"/>
</dbReference>
<name>A0ABS1BIE1_9SPHI</name>
<keyword evidence="20" id="KW-1185">Reference proteome</keyword>
<dbReference type="SMART" id="SM00387">
    <property type="entry name" value="HATPase_c"/>
    <property type="match status" value="1"/>
</dbReference>
<dbReference type="InterPro" id="IPR011006">
    <property type="entry name" value="CheY-like_superfamily"/>
</dbReference>
<dbReference type="InterPro" id="IPR036097">
    <property type="entry name" value="HisK_dim/P_sf"/>
</dbReference>
<evidence type="ECO:0000256" key="13">
    <source>
        <dbReference type="ARBA" id="ARBA00023136"/>
    </source>
</evidence>
<feature type="domain" description="Histidine kinase" evidence="15">
    <location>
        <begin position="555"/>
        <end position="777"/>
    </location>
</feature>
<gene>
    <name evidence="19" type="ORF">I5M32_03270</name>
</gene>
<dbReference type="Pfam" id="PF00512">
    <property type="entry name" value="HisKA"/>
    <property type="match status" value="1"/>
</dbReference>
<evidence type="ECO:0000256" key="1">
    <source>
        <dbReference type="ARBA" id="ARBA00000085"/>
    </source>
</evidence>
<dbReference type="SMART" id="SM00065">
    <property type="entry name" value="GAF"/>
    <property type="match status" value="1"/>
</dbReference>
<dbReference type="NCBIfam" id="TIGR00229">
    <property type="entry name" value="sensory_box"/>
    <property type="match status" value="2"/>
</dbReference>
<dbReference type="InterPro" id="IPR001789">
    <property type="entry name" value="Sig_transdc_resp-reg_receiver"/>
</dbReference>
<dbReference type="InterPro" id="IPR000014">
    <property type="entry name" value="PAS"/>
</dbReference>
<sequence length="1184" mass="134051">MPENPTSINEEKRIAALKSYQILDTLPKATFDRFTQLASIICDTPISLISLIDEDRQWFKSKVGLDVDETPRNIAFCSHTILGNKIMEVENATIDDRFRNNPLVTSSPNIQFYAGYPLTDNNGYALGTLCVIDKKPRKLNEKQKAALRVLGDAVVDLIAQQRKIQETENFNTLFNISKDLICVFDTDSMFQNINPAFETLLGYSESNIINHSFFDFVLPDEVSESKQKLKSLIKDKKTVTFSNKFKCKNGNYKILQWAATPEPSSKLFFAIARDITTEREKELLIQKSESRFRAFFENSTGFMCTHNLQGKILTVNSAGTKSLGYSKKDLIGKTLFDIVPEDRHQHLTSYLENIIKLGKIQGLMYTKHKDGHILTWLFNNVLETDADGEKYIIGNAVDITERYKLEADLKRTKEMLEQTNEVAKIGAWEVNLNENTIYWSHVTKIIHEVDDYFVPDLQTAISFFTDDYKKIITDAFTNAAEKGISYDLELQIKTAKGNHTWVRTIGTPEFHKGKCVRVYGTFQDVNENYLYRNDLKKAKLLADEANSAKSDFLASMSHEIRTPLNGVIGFTDLVLKTTLNQTQQQYLNIVNQSANSLLGIINDILDFSKIEAGKLELDIEKSDLFELSSQSSDIITYQAQNKGLEVLLNIDPNLPRFVFIDNIRLKQILVNLLGNAVKFTDSGEIELKIYAESDLDQDEIDFHFEVRDTGIGIQFEKQNKIFEAFSQEDASTTKKYGGTGLGLTISNKLLSLMGSQLQLKSQVGQGSTFYFKIKLKVEKGDALTLSDLSHIKHVLVVDDNQNNRLILRQMLLLKNIEVTEAKNGLEALQLLSEGKNYDAILMDYHMPYMDGLETIQKIRANFDKNEDGQPIMLLHSSSDDEKIITTCEKYGVRLRMVKPIKMQDLFNKLAKINKPNEAETEEAKSTNGLNAKRFNILVAEDNKVNKLLAKTVIERILPNAIVIEANNGLEAIDQFKSLNLDLILMDLQMPDMNGYEATQNIRLLENNTHIPIIALTAGNVVGEREKCIAVGMDDFVAKPFVEKDLSDIFSKWLIKNDNVDADQENSQQEIPLTFNKDKIREFMGNDLETIKIVLNLTVKELQSANDNFKKLISNPHPDLKSIKALGHKLFGTASGTGLETLALMAREVEWLKEIDNKTLKALYKKVAKEIGLSIDLVEKEISGF</sequence>
<dbReference type="PROSITE" id="PS50112">
    <property type="entry name" value="PAS"/>
    <property type="match status" value="2"/>
</dbReference>
<evidence type="ECO:0000256" key="9">
    <source>
        <dbReference type="ARBA" id="ARBA00022777"/>
    </source>
</evidence>
<evidence type="ECO:0000256" key="10">
    <source>
        <dbReference type="ARBA" id="ARBA00022840"/>
    </source>
</evidence>
<evidence type="ECO:0000256" key="11">
    <source>
        <dbReference type="ARBA" id="ARBA00022989"/>
    </source>
</evidence>
<dbReference type="InterPro" id="IPR035965">
    <property type="entry name" value="PAS-like_dom_sf"/>
</dbReference>
<evidence type="ECO:0000256" key="2">
    <source>
        <dbReference type="ARBA" id="ARBA00004651"/>
    </source>
</evidence>
<dbReference type="InterPro" id="IPR004358">
    <property type="entry name" value="Sig_transdc_His_kin-like_C"/>
</dbReference>
<dbReference type="PANTHER" id="PTHR45339">
    <property type="entry name" value="HYBRID SIGNAL TRANSDUCTION HISTIDINE KINASE J"/>
    <property type="match status" value="1"/>
</dbReference>
<dbReference type="InterPro" id="IPR013767">
    <property type="entry name" value="PAS_fold"/>
</dbReference>
<keyword evidence="7" id="KW-0812">Transmembrane</keyword>
<reference evidence="19 20" key="1">
    <citation type="submission" date="2020-12" db="EMBL/GenBank/DDBJ databases">
        <title>Bacterial novel species Pedobacter sp. SD-b isolated from soil.</title>
        <authorList>
            <person name="Jung H.-Y."/>
        </authorList>
    </citation>
    <scope>NUCLEOTIDE SEQUENCE [LARGE SCALE GENOMIC DNA]</scope>
    <source>
        <strain evidence="19 20">SD-b</strain>
    </source>
</reference>
<dbReference type="SUPFAM" id="SSF55874">
    <property type="entry name" value="ATPase domain of HSP90 chaperone/DNA topoisomerase II/histidine kinase"/>
    <property type="match status" value="1"/>
</dbReference>
<dbReference type="InterPro" id="IPR029016">
    <property type="entry name" value="GAF-like_dom_sf"/>
</dbReference>
<dbReference type="PROSITE" id="PS50113">
    <property type="entry name" value="PAC"/>
    <property type="match status" value="1"/>
</dbReference>
<comment type="subcellular location">
    <subcellularLocation>
        <location evidence="2">Cell membrane</location>
        <topology evidence="2">Multi-pass membrane protein</topology>
    </subcellularLocation>
</comment>
<dbReference type="SMART" id="SM00086">
    <property type="entry name" value="PAC"/>
    <property type="match status" value="3"/>
</dbReference>
<keyword evidence="4" id="KW-1003">Cell membrane</keyword>
<dbReference type="CDD" id="cd17546">
    <property type="entry name" value="REC_hyHK_CKI1_RcsC-like"/>
    <property type="match status" value="2"/>
</dbReference>
<dbReference type="InterPro" id="IPR000700">
    <property type="entry name" value="PAS-assoc_C"/>
</dbReference>
<dbReference type="InterPro" id="IPR036890">
    <property type="entry name" value="HATPase_C_sf"/>
</dbReference>
<evidence type="ECO:0000259" key="15">
    <source>
        <dbReference type="PROSITE" id="PS50109"/>
    </source>
</evidence>
<dbReference type="Pfam" id="PF08448">
    <property type="entry name" value="PAS_4"/>
    <property type="match status" value="1"/>
</dbReference>
<evidence type="ECO:0000256" key="7">
    <source>
        <dbReference type="ARBA" id="ARBA00022692"/>
    </source>
</evidence>
<evidence type="ECO:0000256" key="12">
    <source>
        <dbReference type="ARBA" id="ARBA00023012"/>
    </source>
</evidence>
<evidence type="ECO:0000259" key="17">
    <source>
        <dbReference type="PROSITE" id="PS50112"/>
    </source>
</evidence>
<evidence type="ECO:0000256" key="4">
    <source>
        <dbReference type="ARBA" id="ARBA00022475"/>
    </source>
</evidence>
<accession>A0ABS1BIE1</accession>
<keyword evidence="10" id="KW-0067">ATP-binding</keyword>
<dbReference type="SUPFAM" id="SSF55781">
    <property type="entry name" value="GAF domain-like"/>
    <property type="match status" value="1"/>
</dbReference>
<dbReference type="SMART" id="SM00388">
    <property type="entry name" value="HisKA"/>
    <property type="match status" value="1"/>
</dbReference>
<keyword evidence="6" id="KW-0808">Transferase</keyword>
<dbReference type="InterPro" id="IPR013656">
    <property type="entry name" value="PAS_4"/>
</dbReference>
<dbReference type="InterPro" id="IPR003594">
    <property type="entry name" value="HATPase_dom"/>
</dbReference>
<feature type="domain" description="PAS" evidence="17">
    <location>
        <begin position="288"/>
        <end position="358"/>
    </location>
</feature>
<feature type="domain" description="Response regulatory" evidence="16">
    <location>
        <begin position="935"/>
        <end position="1053"/>
    </location>
</feature>
<dbReference type="SMART" id="SM00091">
    <property type="entry name" value="PAS"/>
    <property type="match status" value="2"/>
</dbReference>
<keyword evidence="5 14" id="KW-0597">Phosphoprotein</keyword>
<evidence type="ECO:0000256" key="5">
    <source>
        <dbReference type="ARBA" id="ARBA00022553"/>
    </source>
</evidence>
<dbReference type="Gene3D" id="1.10.287.130">
    <property type="match status" value="1"/>
</dbReference>
<feature type="modified residue" description="4-aspartylphosphate" evidence="14">
    <location>
        <position position="843"/>
    </location>
</feature>
<dbReference type="EMBL" id="JAEHFY010000004">
    <property type="protein sequence ID" value="MBK0381969.1"/>
    <property type="molecule type" value="Genomic_DNA"/>
</dbReference>
<dbReference type="SUPFAM" id="SSF47384">
    <property type="entry name" value="Homodimeric domain of signal transducing histidine kinase"/>
    <property type="match status" value="1"/>
</dbReference>
<dbReference type="Gene3D" id="3.30.450.20">
    <property type="entry name" value="PAS domain"/>
    <property type="match status" value="3"/>
</dbReference>
<evidence type="ECO:0000256" key="6">
    <source>
        <dbReference type="ARBA" id="ARBA00022679"/>
    </source>
</evidence>
<keyword evidence="11" id="KW-1133">Transmembrane helix</keyword>
<dbReference type="PROSITE" id="PS50109">
    <property type="entry name" value="HIS_KIN"/>
    <property type="match status" value="1"/>
</dbReference>
<evidence type="ECO:0000256" key="8">
    <source>
        <dbReference type="ARBA" id="ARBA00022741"/>
    </source>
</evidence>
<evidence type="ECO:0000259" key="16">
    <source>
        <dbReference type="PROSITE" id="PS50110"/>
    </source>
</evidence>
<dbReference type="SUPFAM" id="SSF47226">
    <property type="entry name" value="Histidine-containing phosphotransfer domain, HPT domain"/>
    <property type="match status" value="1"/>
</dbReference>
<dbReference type="Gene3D" id="3.40.50.2300">
    <property type="match status" value="2"/>
</dbReference>
<comment type="caution">
    <text evidence="19">The sequence shown here is derived from an EMBL/GenBank/DDBJ whole genome shotgun (WGS) entry which is preliminary data.</text>
</comment>
<dbReference type="PRINTS" id="PR00344">
    <property type="entry name" value="BCTRLSENSOR"/>
</dbReference>
<dbReference type="Pfam" id="PF01590">
    <property type="entry name" value="GAF"/>
    <property type="match status" value="1"/>
</dbReference>
<dbReference type="InterPro" id="IPR001610">
    <property type="entry name" value="PAC"/>
</dbReference>
<dbReference type="CDD" id="cd16922">
    <property type="entry name" value="HATPase_EvgS-ArcB-TorS-like"/>
    <property type="match status" value="1"/>
</dbReference>
<organism evidence="19 20">
    <name type="scientific">Pedobacter segetis</name>
    <dbReference type="NCBI Taxonomy" id="2793069"/>
    <lineage>
        <taxon>Bacteria</taxon>
        <taxon>Pseudomonadati</taxon>
        <taxon>Bacteroidota</taxon>
        <taxon>Sphingobacteriia</taxon>
        <taxon>Sphingobacteriales</taxon>
        <taxon>Sphingobacteriaceae</taxon>
        <taxon>Pedobacter</taxon>
    </lineage>
</organism>
<dbReference type="SUPFAM" id="SSF55785">
    <property type="entry name" value="PYP-like sensor domain (PAS domain)"/>
    <property type="match status" value="3"/>
</dbReference>
<dbReference type="PANTHER" id="PTHR45339:SF1">
    <property type="entry name" value="HYBRID SIGNAL TRANSDUCTION HISTIDINE KINASE J"/>
    <property type="match status" value="1"/>
</dbReference>
<dbReference type="InterPro" id="IPR003661">
    <property type="entry name" value="HisK_dim/P_dom"/>
</dbReference>
<feature type="modified residue" description="4-aspartylphosphate" evidence="14">
    <location>
        <position position="986"/>
    </location>
</feature>
<evidence type="ECO:0000313" key="19">
    <source>
        <dbReference type="EMBL" id="MBK0381969.1"/>
    </source>
</evidence>
<evidence type="ECO:0000256" key="3">
    <source>
        <dbReference type="ARBA" id="ARBA00012438"/>
    </source>
</evidence>
<keyword evidence="8" id="KW-0547">Nucleotide-binding</keyword>
<comment type="catalytic activity">
    <reaction evidence="1">
        <text>ATP + protein L-histidine = ADP + protein N-phospho-L-histidine.</text>
        <dbReference type="EC" id="2.7.13.3"/>
    </reaction>
</comment>
<dbReference type="InterPro" id="IPR005467">
    <property type="entry name" value="His_kinase_dom"/>
</dbReference>
<dbReference type="RefSeq" id="WP_200584753.1">
    <property type="nucleotide sequence ID" value="NZ_JAEHFY010000004.1"/>
</dbReference>
<dbReference type="InterPro" id="IPR036641">
    <property type="entry name" value="HPT_dom_sf"/>
</dbReference>
<dbReference type="Gene3D" id="3.30.565.10">
    <property type="entry name" value="Histidine kinase-like ATPase, C-terminal domain"/>
    <property type="match status" value="1"/>
</dbReference>
<protein>
    <recommendedName>
        <fullName evidence="3">histidine kinase</fullName>
        <ecNumber evidence="3">2.7.13.3</ecNumber>
    </recommendedName>
</protein>
<dbReference type="Proteomes" id="UP000660024">
    <property type="component" value="Unassembled WGS sequence"/>
</dbReference>
<dbReference type="PROSITE" id="PS50110">
    <property type="entry name" value="RESPONSE_REGULATORY"/>
    <property type="match status" value="2"/>
</dbReference>
<dbReference type="Gene3D" id="3.30.450.40">
    <property type="match status" value="1"/>
</dbReference>